<dbReference type="InterPro" id="IPR018383">
    <property type="entry name" value="UPF0324_pro"/>
</dbReference>
<feature type="transmembrane region" description="Helical" evidence="7">
    <location>
        <begin position="134"/>
        <end position="152"/>
    </location>
</feature>
<keyword evidence="3" id="KW-1003">Cell membrane</keyword>
<evidence type="ECO:0000256" key="6">
    <source>
        <dbReference type="ARBA" id="ARBA00023136"/>
    </source>
</evidence>
<dbReference type="InterPro" id="IPR004630">
    <property type="entry name" value="UPF0324_YeiH-like"/>
</dbReference>
<proteinExistence type="inferred from homology"/>
<evidence type="ECO:0000256" key="7">
    <source>
        <dbReference type="SAM" id="Phobius"/>
    </source>
</evidence>
<feature type="transmembrane region" description="Helical" evidence="7">
    <location>
        <begin position="102"/>
        <end position="122"/>
    </location>
</feature>
<comment type="subcellular location">
    <subcellularLocation>
        <location evidence="1">Cell membrane</location>
        <topology evidence="1">Multi-pass membrane protein</topology>
    </subcellularLocation>
</comment>
<keyword evidence="5 7" id="KW-1133">Transmembrane helix</keyword>
<accession>A0A1G6USJ3</accession>
<evidence type="ECO:0000256" key="5">
    <source>
        <dbReference type="ARBA" id="ARBA00022989"/>
    </source>
</evidence>
<evidence type="ECO:0000256" key="4">
    <source>
        <dbReference type="ARBA" id="ARBA00022692"/>
    </source>
</evidence>
<dbReference type="OrthoDB" id="9805703at2"/>
<feature type="transmembrane region" description="Helical" evidence="7">
    <location>
        <begin position="164"/>
        <end position="184"/>
    </location>
</feature>
<dbReference type="EMBL" id="FMYQ01000019">
    <property type="protein sequence ID" value="SDD43537.1"/>
    <property type="molecule type" value="Genomic_DNA"/>
</dbReference>
<evidence type="ECO:0000256" key="1">
    <source>
        <dbReference type="ARBA" id="ARBA00004651"/>
    </source>
</evidence>
<comment type="similarity">
    <text evidence="2">Belongs to the UPF0324 family.</text>
</comment>
<evidence type="ECO:0000256" key="2">
    <source>
        <dbReference type="ARBA" id="ARBA00007977"/>
    </source>
</evidence>
<feature type="transmembrane region" description="Helical" evidence="7">
    <location>
        <begin position="327"/>
        <end position="349"/>
    </location>
</feature>
<dbReference type="STRING" id="416944.SAMN05421548_11984"/>
<evidence type="ECO:0000313" key="9">
    <source>
        <dbReference type="Proteomes" id="UP000198908"/>
    </source>
</evidence>
<keyword evidence="6 7" id="KW-0472">Membrane</keyword>
<feature type="transmembrane region" description="Helical" evidence="7">
    <location>
        <begin position="20"/>
        <end position="49"/>
    </location>
</feature>
<keyword evidence="4 7" id="KW-0812">Transmembrane</keyword>
<feature type="transmembrane region" description="Helical" evidence="7">
    <location>
        <begin position="269"/>
        <end position="288"/>
    </location>
</feature>
<dbReference type="Proteomes" id="UP000198908">
    <property type="component" value="Unassembled WGS sequence"/>
</dbReference>
<dbReference type="RefSeq" id="WP_092000248.1">
    <property type="nucleotide sequence ID" value="NZ_FMYQ01000019.1"/>
</dbReference>
<feature type="transmembrane region" description="Helical" evidence="7">
    <location>
        <begin position="225"/>
        <end position="248"/>
    </location>
</feature>
<evidence type="ECO:0000256" key="3">
    <source>
        <dbReference type="ARBA" id="ARBA00022475"/>
    </source>
</evidence>
<keyword evidence="9" id="KW-1185">Reference proteome</keyword>
<organism evidence="8 9">
    <name type="scientific">Paraburkholderia lycopersici</name>
    <dbReference type="NCBI Taxonomy" id="416944"/>
    <lineage>
        <taxon>Bacteria</taxon>
        <taxon>Pseudomonadati</taxon>
        <taxon>Pseudomonadota</taxon>
        <taxon>Betaproteobacteria</taxon>
        <taxon>Burkholderiales</taxon>
        <taxon>Burkholderiaceae</taxon>
        <taxon>Paraburkholderia</taxon>
    </lineage>
</organism>
<gene>
    <name evidence="8" type="ORF">SAMN05421548_11984</name>
</gene>
<dbReference type="GO" id="GO:0005886">
    <property type="term" value="C:plasma membrane"/>
    <property type="evidence" value="ECO:0007669"/>
    <property type="project" value="UniProtKB-SubCell"/>
</dbReference>
<dbReference type="NCBIfam" id="TIGR00698">
    <property type="entry name" value="YeiH family putative sulfate export transporter"/>
    <property type="match status" value="1"/>
</dbReference>
<dbReference type="AlphaFoldDB" id="A0A1G6USJ3"/>
<dbReference type="PANTHER" id="PTHR30106:SF2">
    <property type="entry name" value="UPF0324 INNER MEMBRANE PROTEIN YEIH"/>
    <property type="match status" value="1"/>
</dbReference>
<dbReference type="PANTHER" id="PTHR30106">
    <property type="entry name" value="INNER MEMBRANE PROTEIN YEIH-RELATED"/>
    <property type="match status" value="1"/>
</dbReference>
<dbReference type="Pfam" id="PF03601">
    <property type="entry name" value="Cons_hypoth698"/>
    <property type="match status" value="1"/>
</dbReference>
<sequence length="354" mass="36781">MSSPTLAHSLPSTRGQLNGVLFVALFAAAVTSIASLPAIAGLGLSPLIVGIVAGAVYGNALRDGMPESWAAGVNFSARKLLRIAVAFFGLRVSLQEIAQVGVAGLVESAVIVVSTLAIGTWVGMKLLKLDRDTAILTAAGSAICGAAAVLAFESTLQSKPHKSAMAVGSVVLFGTLSMFLYPVLFRAGWLHLDTLGAGLFFGGTIHEVAQVVGAASNVSPEATHIATIVKMTRVMLLVPVLLVLGVWLNRAARGTAQHAGHNGARKLAVPWFALGFLALVIVNSLRMLPETATHAVNTLDTFALTMAMTALGIETRVSQIRQAGPRALTAGFLIYLWLVGGGLAITWGVERLFG</sequence>
<name>A0A1G6USJ3_9BURK</name>
<protein>
    <submittedName>
        <fullName evidence="8">Conserved hypothetical integral membrane protein</fullName>
    </submittedName>
</protein>
<evidence type="ECO:0000313" key="8">
    <source>
        <dbReference type="EMBL" id="SDD43537.1"/>
    </source>
</evidence>
<reference evidence="9" key="1">
    <citation type="submission" date="2016-09" db="EMBL/GenBank/DDBJ databases">
        <authorList>
            <person name="Varghese N."/>
            <person name="Submissions S."/>
        </authorList>
    </citation>
    <scope>NUCLEOTIDE SEQUENCE [LARGE SCALE GENOMIC DNA]</scope>
    <source>
        <strain evidence="9">TNe-862</strain>
    </source>
</reference>